<dbReference type="PANTHER" id="PTHR30024:SF47">
    <property type="entry name" value="TAURINE-BINDING PERIPLASMIC PROTEIN"/>
    <property type="match status" value="1"/>
</dbReference>
<evidence type="ECO:0000256" key="2">
    <source>
        <dbReference type="ARBA" id="ARBA00010742"/>
    </source>
</evidence>
<gene>
    <name evidence="5" type="ORF">I5677_13010</name>
</gene>
<dbReference type="AlphaFoldDB" id="A0A8J7HC65"/>
<dbReference type="PANTHER" id="PTHR30024">
    <property type="entry name" value="ALIPHATIC SULFONATES-BINDING PROTEIN-RELATED"/>
    <property type="match status" value="1"/>
</dbReference>
<comment type="similarity">
    <text evidence="2">Belongs to the bacterial solute-binding protein SsuA/TauA family.</text>
</comment>
<evidence type="ECO:0000313" key="6">
    <source>
        <dbReference type="Proteomes" id="UP000623269"/>
    </source>
</evidence>
<name>A0A8J7HC65_9FIRM</name>
<keyword evidence="6" id="KW-1185">Reference proteome</keyword>
<dbReference type="Gene3D" id="3.40.190.10">
    <property type="entry name" value="Periplasmic binding protein-like II"/>
    <property type="match status" value="2"/>
</dbReference>
<dbReference type="InterPro" id="IPR015168">
    <property type="entry name" value="SsuA/THI5"/>
</dbReference>
<dbReference type="EMBL" id="JAEAGR010000014">
    <property type="protein sequence ID" value="MBH1941816.1"/>
    <property type="molecule type" value="Genomic_DNA"/>
</dbReference>
<dbReference type="GO" id="GO:0042597">
    <property type="term" value="C:periplasmic space"/>
    <property type="evidence" value="ECO:0007669"/>
    <property type="project" value="UniProtKB-SubCell"/>
</dbReference>
<proteinExistence type="inferred from homology"/>
<reference evidence="5" key="1">
    <citation type="submission" date="2020-12" db="EMBL/GenBank/DDBJ databases">
        <title>M. sibirica DSM 26468T genome.</title>
        <authorList>
            <person name="Thieme N."/>
            <person name="Rettenmaier R."/>
            <person name="Zverlov V."/>
            <person name="Liebl W."/>
        </authorList>
    </citation>
    <scope>NUCLEOTIDE SEQUENCE</scope>
    <source>
        <strain evidence="5">DSM 26468</strain>
    </source>
</reference>
<evidence type="ECO:0000313" key="5">
    <source>
        <dbReference type="EMBL" id="MBH1941816.1"/>
    </source>
</evidence>
<dbReference type="SUPFAM" id="SSF53850">
    <property type="entry name" value="Periplasmic binding protein-like II"/>
    <property type="match status" value="1"/>
</dbReference>
<dbReference type="Pfam" id="PF09084">
    <property type="entry name" value="NMT1"/>
    <property type="match status" value="1"/>
</dbReference>
<protein>
    <submittedName>
        <fullName evidence="5">ABC transporter substrate-binding protein</fullName>
    </submittedName>
</protein>
<feature type="domain" description="SsuA/THI5-like" evidence="4">
    <location>
        <begin position="44"/>
        <end position="236"/>
    </location>
</feature>
<accession>A0A8J7HC65</accession>
<evidence type="ECO:0000256" key="3">
    <source>
        <dbReference type="ARBA" id="ARBA00022729"/>
    </source>
</evidence>
<evidence type="ECO:0000256" key="1">
    <source>
        <dbReference type="ARBA" id="ARBA00004418"/>
    </source>
</evidence>
<dbReference type="PROSITE" id="PS51257">
    <property type="entry name" value="PROKAR_LIPOPROTEIN"/>
    <property type="match status" value="1"/>
</dbReference>
<organism evidence="5 6">
    <name type="scientific">Mobilitalea sibirica</name>
    <dbReference type="NCBI Taxonomy" id="1462919"/>
    <lineage>
        <taxon>Bacteria</taxon>
        <taxon>Bacillati</taxon>
        <taxon>Bacillota</taxon>
        <taxon>Clostridia</taxon>
        <taxon>Lachnospirales</taxon>
        <taxon>Lachnospiraceae</taxon>
        <taxon>Mobilitalea</taxon>
    </lineage>
</organism>
<dbReference type="RefSeq" id="WP_197662060.1">
    <property type="nucleotide sequence ID" value="NZ_JAEAGR010000014.1"/>
</dbReference>
<keyword evidence="3" id="KW-0732">Signal</keyword>
<sequence>MKKRRIFMLTIMVVTIALSTLGCNLAKKESEDLTLKVGLMPAVDAAPVLLAEKNGYFKELGLNVELQIFNNGQDRQSALQTQSIDGAITDLIAVAANVDGGFDIKATTMTNGVFPVLLKEGADSKQNIKVGMMEVSVTNFLIDEWLSDQYTIEKVFINDIPARLAAIGSGQLDMGLFPEPLASMGELNGLQKKLYQPEEGFCPDVIVFTGKALKEKQEAVKLFHEAYNKAVDELNQNAQVGIDIIMEKIPNLKPEIKDNIILPEYTKVSIPDDQYIDKIIQWTSEAMNKELKVKADDLVERRFVEP</sequence>
<comment type="caution">
    <text evidence="5">The sequence shown here is derived from an EMBL/GenBank/DDBJ whole genome shotgun (WGS) entry which is preliminary data.</text>
</comment>
<dbReference type="Proteomes" id="UP000623269">
    <property type="component" value="Unassembled WGS sequence"/>
</dbReference>
<comment type="subcellular location">
    <subcellularLocation>
        <location evidence="1">Periplasm</location>
    </subcellularLocation>
</comment>
<evidence type="ECO:0000259" key="4">
    <source>
        <dbReference type="Pfam" id="PF09084"/>
    </source>
</evidence>